<dbReference type="InterPro" id="IPR036259">
    <property type="entry name" value="MFS_trans_sf"/>
</dbReference>
<organism evidence="11 12">
    <name type="scientific">Bosea psychrotolerans</name>
    <dbReference type="NCBI Taxonomy" id="1871628"/>
    <lineage>
        <taxon>Bacteria</taxon>
        <taxon>Pseudomonadati</taxon>
        <taxon>Pseudomonadota</taxon>
        <taxon>Alphaproteobacteria</taxon>
        <taxon>Hyphomicrobiales</taxon>
        <taxon>Boseaceae</taxon>
        <taxon>Bosea</taxon>
    </lineage>
</organism>
<feature type="transmembrane region" description="Helical" evidence="9">
    <location>
        <begin position="245"/>
        <end position="269"/>
    </location>
</feature>
<protein>
    <submittedName>
        <fullName evidence="11">PPP family 3-phenylpropionic acid transporter</fullName>
    </submittedName>
</protein>
<dbReference type="NCBIfam" id="NF037955">
    <property type="entry name" value="mfs"/>
    <property type="match status" value="1"/>
</dbReference>
<dbReference type="InterPro" id="IPR001958">
    <property type="entry name" value="Tet-R_TetA/multi-R_MdtG-like"/>
</dbReference>
<sequence>MRSGLKMALLPQGGVGPRLSLLHALNFLGVGIYMPFFPIWLASRGLGDVAISVVLTIPILMRVVATSWVTGLADNRLPPVLLLAALNGLAALLYLALLPAHGIWPIGLTMALNAAAISGVVPLADVLTTAQIKAGAAIDYGRVRLWGSVSFFAANLLGGYLIAHLGAGIIPLALAASTGLAALAALAAPAPPPRARPPQETSPAPAGFSPAFRLALVAIACVNATHAALYAFGSLHWRSLGFSDTVIGGLWAVSVVAEVALFLFAGGIVARGTAGFAWIAAGAVAAIIRFGVMALDPGLGVTLLLQLLHGLTFGCAHLGALAVLSALAPDGRRAAAQGGLVALTALASAAMTILSGYLYQRHGSLAFLAMVPLALVGLVLLVLAKRNLPGDTGSGGTARSAGRALRAGRETAPAKGLT</sequence>
<dbReference type="Proteomes" id="UP000236919">
    <property type="component" value="Unassembled WGS sequence"/>
</dbReference>
<evidence type="ECO:0000259" key="10">
    <source>
        <dbReference type="Pfam" id="PF12832"/>
    </source>
</evidence>
<dbReference type="InterPro" id="IPR026032">
    <property type="entry name" value="HcaT-like"/>
</dbReference>
<feature type="transmembrane region" description="Helical" evidence="9">
    <location>
        <begin position="145"/>
        <end position="163"/>
    </location>
</feature>
<feature type="transmembrane region" description="Helical" evidence="9">
    <location>
        <begin position="211"/>
        <end position="233"/>
    </location>
</feature>
<dbReference type="GO" id="GO:0030395">
    <property type="term" value="F:lactose binding"/>
    <property type="evidence" value="ECO:0007669"/>
    <property type="project" value="TreeGrafter"/>
</dbReference>
<feature type="transmembrane region" description="Helical" evidence="9">
    <location>
        <begin position="49"/>
        <end position="73"/>
    </location>
</feature>
<feature type="transmembrane region" description="Helical" evidence="9">
    <location>
        <begin position="169"/>
        <end position="190"/>
    </location>
</feature>
<feature type="transmembrane region" description="Helical" evidence="9">
    <location>
        <begin position="307"/>
        <end position="328"/>
    </location>
</feature>
<dbReference type="AlphaFoldDB" id="A0A2S4M2H4"/>
<evidence type="ECO:0000313" key="11">
    <source>
        <dbReference type="EMBL" id="POR48912.1"/>
    </source>
</evidence>
<keyword evidence="4" id="KW-0997">Cell inner membrane</keyword>
<dbReference type="PANTHER" id="PTHR23522">
    <property type="entry name" value="BLL5896 PROTEIN"/>
    <property type="match status" value="1"/>
</dbReference>
<dbReference type="PANTHER" id="PTHR23522:SF10">
    <property type="entry name" value="3-PHENYLPROPIONIC ACID TRANSPORTER-RELATED"/>
    <property type="match status" value="1"/>
</dbReference>
<feature type="domain" description="Major facilitator superfamily associated" evidence="10">
    <location>
        <begin position="19"/>
        <end position="364"/>
    </location>
</feature>
<dbReference type="Gene3D" id="1.20.1250.20">
    <property type="entry name" value="MFS general substrate transporter like domains"/>
    <property type="match status" value="2"/>
</dbReference>
<evidence type="ECO:0000256" key="5">
    <source>
        <dbReference type="ARBA" id="ARBA00022692"/>
    </source>
</evidence>
<evidence type="ECO:0000256" key="8">
    <source>
        <dbReference type="SAM" id="MobiDB-lite"/>
    </source>
</evidence>
<evidence type="ECO:0000256" key="1">
    <source>
        <dbReference type="ARBA" id="ARBA00004429"/>
    </source>
</evidence>
<evidence type="ECO:0000256" key="7">
    <source>
        <dbReference type="ARBA" id="ARBA00023136"/>
    </source>
</evidence>
<evidence type="ECO:0000313" key="12">
    <source>
        <dbReference type="Proteomes" id="UP000236919"/>
    </source>
</evidence>
<accession>A0A2S4M2H4</accession>
<keyword evidence="2" id="KW-0813">Transport</keyword>
<keyword evidence="3" id="KW-1003">Cell membrane</keyword>
<dbReference type="EMBL" id="PQFZ01000013">
    <property type="protein sequence ID" value="POR48912.1"/>
    <property type="molecule type" value="Genomic_DNA"/>
</dbReference>
<feature type="transmembrane region" description="Helical" evidence="9">
    <location>
        <begin position="103"/>
        <end position="124"/>
    </location>
</feature>
<reference evidence="11 12" key="1">
    <citation type="submission" date="2018-01" db="EMBL/GenBank/DDBJ databases">
        <title>Genomic Encyclopedia of Type Strains, Phase III (KMG-III): the genomes of soil and plant-associated and newly described type strains.</title>
        <authorList>
            <person name="Whitman W."/>
        </authorList>
    </citation>
    <scope>NUCLEOTIDE SEQUENCE [LARGE SCALE GENOMIC DNA]</scope>
    <source>
        <strain evidence="11 12">1131</strain>
    </source>
</reference>
<feature type="transmembrane region" description="Helical" evidence="9">
    <location>
        <begin position="365"/>
        <end position="384"/>
    </location>
</feature>
<comment type="subcellular location">
    <subcellularLocation>
        <location evidence="1">Cell inner membrane</location>
        <topology evidence="1">Multi-pass membrane protein</topology>
    </subcellularLocation>
</comment>
<dbReference type="PRINTS" id="PR01035">
    <property type="entry name" value="TCRTETA"/>
</dbReference>
<feature type="transmembrane region" description="Helical" evidence="9">
    <location>
        <begin position="80"/>
        <end position="97"/>
    </location>
</feature>
<keyword evidence="7 9" id="KW-0472">Membrane</keyword>
<evidence type="ECO:0000256" key="9">
    <source>
        <dbReference type="SAM" id="Phobius"/>
    </source>
</evidence>
<dbReference type="PIRSF" id="PIRSF004925">
    <property type="entry name" value="HcaT"/>
    <property type="match status" value="1"/>
</dbReference>
<dbReference type="SUPFAM" id="SSF103473">
    <property type="entry name" value="MFS general substrate transporter"/>
    <property type="match status" value="1"/>
</dbReference>
<dbReference type="InterPro" id="IPR024989">
    <property type="entry name" value="MFS_assoc_dom"/>
</dbReference>
<keyword evidence="5 9" id="KW-0812">Transmembrane</keyword>
<evidence type="ECO:0000256" key="2">
    <source>
        <dbReference type="ARBA" id="ARBA00022448"/>
    </source>
</evidence>
<keyword evidence="12" id="KW-1185">Reference proteome</keyword>
<keyword evidence="6 9" id="KW-1133">Transmembrane helix</keyword>
<proteinExistence type="predicted"/>
<gene>
    <name evidence="11" type="ORF">CYD53_11343</name>
</gene>
<evidence type="ECO:0000256" key="3">
    <source>
        <dbReference type="ARBA" id="ARBA00022475"/>
    </source>
</evidence>
<dbReference type="GO" id="GO:0015528">
    <property type="term" value="F:lactose:proton symporter activity"/>
    <property type="evidence" value="ECO:0007669"/>
    <property type="project" value="TreeGrafter"/>
</dbReference>
<evidence type="ECO:0000256" key="4">
    <source>
        <dbReference type="ARBA" id="ARBA00022519"/>
    </source>
</evidence>
<feature type="transmembrane region" description="Helical" evidence="9">
    <location>
        <begin position="340"/>
        <end position="359"/>
    </location>
</feature>
<evidence type="ECO:0000256" key="6">
    <source>
        <dbReference type="ARBA" id="ARBA00022989"/>
    </source>
</evidence>
<feature type="region of interest" description="Disordered" evidence="8">
    <location>
        <begin position="392"/>
        <end position="418"/>
    </location>
</feature>
<dbReference type="Pfam" id="PF12832">
    <property type="entry name" value="MFS_1_like"/>
    <property type="match status" value="1"/>
</dbReference>
<dbReference type="OrthoDB" id="9150135at2"/>
<name>A0A2S4M2H4_9HYPH</name>
<dbReference type="GO" id="GO:0005886">
    <property type="term" value="C:plasma membrane"/>
    <property type="evidence" value="ECO:0007669"/>
    <property type="project" value="UniProtKB-SubCell"/>
</dbReference>
<comment type="caution">
    <text evidence="11">The sequence shown here is derived from an EMBL/GenBank/DDBJ whole genome shotgun (WGS) entry which is preliminary data.</text>
</comment>
<feature type="transmembrane region" description="Helical" evidence="9">
    <location>
        <begin position="21"/>
        <end position="43"/>
    </location>
</feature>
<feature type="transmembrane region" description="Helical" evidence="9">
    <location>
        <begin position="276"/>
        <end position="295"/>
    </location>
</feature>